<dbReference type="GO" id="GO:0000076">
    <property type="term" value="P:DNA replication checkpoint signaling"/>
    <property type="evidence" value="ECO:0007669"/>
    <property type="project" value="TreeGrafter"/>
</dbReference>
<feature type="region of interest" description="Disordered" evidence="1">
    <location>
        <begin position="1580"/>
        <end position="1602"/>
    </location>
</feature>
<dbReference type="InterPro" id="IPR009057">
    <property type="entry name" value="Homeodomain-like_sf"/>
</dbReference>
<sequence length="1602" mass="185711">MEESYTKDKESIANELLHYINSLIEPLADESVEISKVNVDNVPNELNFGGRKSISKVEKSNGSKQAWVVGVDAIDDLRDIIKLLKREIEGGADSERYAVTMLCDWNVVNTKLIPLWNISTDNIEIQSLIIQVLFWLTIPPDESWRSYHSKTMKCRAYLKNMQKVKFSLCSISFWREIVTLYKKLKEVIQNHGFLKEDHEDLRNREEQIAFLKEQDKEQEEETIKGHENESRDFAEENEEIDENNRNNMKRLERLEVIRNLRDEIIMINERAEKRCKQFKSRIGMIKGLLIQTLKIQDQVVTESLANFGVRSVHLLLVSKLVQSGVLEIVQDDSESLIIDQRNFFGIDGFDAAAPWRILEYIYGLVCNIQPIDFVNELFGVKKKLTENEVLKNYLVEKMKMIKKSSSSGFTSNSLMNRHSRFNPELARRRIKDNNGGTTGQVVNSKRVSSQRVSKYRHDFDVDEIFEYIDIFIGAMQSAGGNIHCLEMYGYPTIEGTMASIDGVQSQHYDEVVQALGEFLENFFKSKLPILIEKIFLMLRNGTEKHTLWDISRLISLMTWVLAYKRTVFFQVTKNEKDKQVIKEELTRLLMETKYLLDTKENMAIDFIYSTIKLHAREKLLKNKSHKVARIAIRCLNEQLKIIHLVSNSEEEAIRDLGVSLIAFIIRLDVMNCLSWILKHYTKTSHHPELFLYSIEVSNRLIKLFSKLGGETLVNTRRRRRDKPTNMKDFNDEDYDQDDELSGFSEVYYNEKTKLMSLDEMMSDYCDGRVVSNLMLIVNNYSTNHSNINWHTARLARKIITTRPPGEVSKVGEDGKEEPFMQLFCGLFFQLSYFITFAQILSDKSFLNHSKADKGAQDIILLSRHVIHQFWQVAKVNQFVFMELLFSKNSARGLGLADPERLKSIFTDYEEGIDAAIVSRMESTGNDDVFEARSFVKNKINKEKQSASNWTKEDDEELLSLYAQYEENPKCISIIASLLSEIKTERSVKKRLRDLGKISNEEDQEDQEEKNTSQTKNNSDLIIGIIGLHNISLEEINEDGSSFDPNVILKELLELLEESLTTKEIFSDGQIDEIPIEIPSNLPIALLDDKSYKLILSSLGLKAPGKDQSLWMIPKELNIEEYKQNINLFREYIEKDIFELEEMAYNHHHHKNNSSDSNTKVENLKYSIKNLKNTIQDFMEDSELSGEISEIIDHEIPVENGLLHLISNELKVIIGKNNNMDTWERNELEDLCLCLSQERLNILGIKKEFDRVYESLTMSKLLHLLGFKKTRISNDVDFLVHLDRGIRKKDSNVYGGEENNKTSLFDDDLLGNDEMNDYSIKAWILDFENIKPNEFKERSKTFRELVIGVTDIKISIGKDLSRNNAFSKETISKICFGIYNFRRNAKDLKILDQVVAILDKYLVNQGNLSNNDYLIDAYGNNDLISIDEHAIIQIMECLNCEKDENNHWSIKSFIESYTYEMIKELRDLLLRLIDLEMVELKRFTEKVIGKKLKVNKENVGSMSQSNKKRKAKTFIGKNESEEEDYDDEKCGFVSHKAIDDIADKIDDSINAYIIDENDDKWKKNWENLEKRMLSVEDECSQSELDEDIGQIDQIPDDLFGEDD</sequence>
<protein>
    <recommendedName>
        <fullName evidence="4">Timeless N-terminal domain-containing protein</fullName>
    </recommendedName>
</protein>
<dbReference type="OrthoDB" id="310853at2759"/>
<feature type="compositionally biased region" description="Basic and acidic residues" evidence="1">
    <location>
        <begin position="216"/>
        <end position="234"/>
    </location>
</feature>
<accession>A0A2P4Z3V8</accession>
<dbReference type="VEuPathDB" id="CryptoDB:CmeUKMEL1_14030"/>
<dbReference type="EMBL" id="JIBK01000048">
    <property type="protein sequence ID" value="POM84765.1"/>
    <property type="molecule type" value="Genomic_DNA"/>
</dbReference>
<evidence type="ECO:0000313" key="2">
    <source>
        <dbReference type="EMBL" id="POM84765.1"/>
    </source>
</evidence>
<dbReference type="InterPro" id="IPR044998">
    <property type="entry name" value="Timeless"/>
</dbReference>
<reference evidence="2 3" key="1">
    <citation type="submission" date="2014-04" db="EMBL/GenBank/DDBJ databases">
        <title>Comparative Genomics of Cryptosporidium Species.</title>
        <authorList>
            <person name="Silva J.C."/>
            <person name="Su Q."/>
            <person name="Chalmers R."/>
            <person name="Chibucos M.C."/>
            <person name="Elwin K."/>
            <person name="Godinez A."/>
            <person name="Guo F."/>
            <person name="Huynh K."/>
            <person name="Orvis J."/>
            <person name="Ott S."/>
            <person name="Sadzewicz L."/>
            <person name="Sengamalay N."/>
            <person name="Shetty A."/>
            <person name="Sun M."/>
            <person name="Tallon L."/>
            <person name="Xiao L."/>
            <person name="Zhang H."/>
            <person name="Fraser C.M."/>
            <person name="Zhu G."/>
            <person name="Kissinger J."/>
            <person name="Widmer G."/>
        </authorList>
    </citation>
    <scope>NUCLEOTIDE SEQUENCE [LARGE SCALE GENOMIC DNA]</scope>
    <source>
        <strain evidence="2 3">UKMEL1</strain>
    </source>
</reference>
<dbReference type="GO" id="GO:0003677">
    <property type="term" value="F:DNA binding"/>
    <property type="evidence" value="ECO:0007669"/>
    <property type="project" value="TreeGrafter"/>
</dbReference>
<name>A0A2P4Z3V8_9CRYT</name>
<dbReference type="GO" id="GO:0006281">
    <property type="term" value="P:DNA repair"/>
    <property type="evidence" value="ECO:0007669"/>
    <property type="project" value="TreeGrafter"/>
</dbReference>
<evidence type="ECO:0000313" key="3">
    <source>
        <dbReference type="Proteomes" id="UP000236928"/>
    </source>
</evidence>
<dbReference type="PANTHER" id="PTHR22940:SF4">
    <property type="entry name" value="PROTEIN TIMELESS HOMOLOG"/>
    <property type="match status" value="1"/>
</dbReference>
<gene>
    <name evidence="2" type="ORF">CmeUKMEL1_14030</name>
</gene>
<comment type="caution">
    <text evidence="2">The sequence shown here is derived from an EMBL/GenBank/DDBJ whole genome shotgun (WGS) entry which is preliminary data.</text>
</comment>
<dbReference type="Pfam" id="PF26019">
    <property type="entry name" value="HTH_TIMELESS"/>
    <property type="match status" value="1"/>
</dbReference>
<dbReference type="GO" id="GO:0043111">
    <property type="term" value="P:replication fork arrest"/>
    <property type="evidence" value="ECO:0007669"/>
    <property type="project" value="TreeGrafter"/>
</dbReference>
<dbReference type="PANTHER" id="PTHR22940">
    <property type="entry name" value="TIMEOUT/TIMELESS-2"/>
    <property type="match status" value="1"/>
</dbReference>
<dbReference type="Gene3D" id="1.10.10.60">
    <property type="entry name" value="Homeodomain-like"/>
    <property type="match status" value="1"/>
</dbReference>
<evidence type="ECO:0000256" key="1">
    <source>
        <dbReference type="SAM" id="MobiDB-lite"/>
    </source>
</evidence>
<feature type="region of interest" description="Disordered" evidence="1">
    <location>
        <begin position="216"/>
        <end position="244"/>
    </location>
</feature>
<keyword evidence="3" id="KW-1185">Reference proteome</keyword>
<dbReference type="SUPFAM" id="SSF46689">
    <property type="entry name" value="Homeodomain-like"/>
    <property type="match status" value="1"/>
</dbReference>
<evidence type="ECO:0008006" key="4">
    <source>
        <dbReference type="Google" id="ProtNLM"/>
    </source>
</evidence>
<dbReference type="GO" id="GO:0031298">
    <property type="term" value="C:replication fork protection complex"/>
    <property type="evidence" value="ECO:0007669"/>
    <property type="project" value="TreeGrafter"/>
</dbReference>
<organism evidence="2 3">
    <name type="scientific">Cryptosporidium meleagridis</name>
    <dbReference type="NCBI Taxonomy" id="93969"/>
    <lineage>
        <taxon>Eukaryota</taxon>
        <taxon>Sar</taxon>
        <taxon>Alveolata</taxon>
        <taxon>Apicomplexa</taxon>
        <taxon>Conoidasida</taxon>
        <taxon>Coccidia</taxon>
        <taxon>Eucoccidiorida</taxon>
        <taxon>Eimeriorina</taxon>
        <taxon>Cryptosporidiidae</taxon>
        <taxon>Cryptosporidium</taxon>
    </lineage>
</organism>
<dbReference type="Proteomes" id="UP000236928">
    <property type="component" value="Unassembled WGS sequence"/>
</dbReference>
<proteinExistence type="predicted"/>